<feature type="region of interest" description="Disordered" evidence="1">
    <location>
        <begin position="235"/>
        <end position="257"/>
    </location>
</feature>
<organism evidence="2 3">
    <name type="scientific">Petrolisthes cinctipes</name>
    <name type="common">Flat porcelain crab</name>
    <dbReference type="NCBI Taxonomy" id="88211"/>
    <lineage>
        <taxon>Eukaryota</taxon>
        <taxon>Metazoa</taxon>
        <taxon>Ecdysozoa</taxon>
        <taxon>Arthropoda</taxon>
        <taxon>Crustacea</taxon>
        <taxon>Multicrustacea</taxon>
        <taxon>Malacostraca</taxon>
        <taxon>Eumalacostraca</taxon>
        <taxon>Eucarida</taxon>
        <taxon>Decapoda</taxon>
        <taxon>Pleocyemata</taxon>
        <taxon>Anomura</taxon>
        <taxon>Galatheoidea</taxon>
        <taxon>Porcellanidae</taxon>
        <taxon>Petrolisthes</taxon>
    </lineage>
</organism>
<dbReference type="EMBL" id="JAWQEG010005023">
    <property type="protein sequence ID" value="KAK3859460.1"/>
    <property type="molecule type" value="Genomic_DNA"/>
</dbReference>
<feature type="compositionally biased region" description="Acidic residues" evidence="1">
    <location>
        <begin position="10"/>
        <end position="24"/>
    </location>
</feature>
<reference evidence="2" key="1">
    <citation type="submission" date="2023-10" db="EMBL/GenBank/DDBJ databases">
        <title>Genome assemblies of two species of porcelain crab, Petrolisthes cinctipes and Petrolisthes manimaculis (Anomura: Porcellanidae).</title>
        <authorList>
            <person name="Angst P."/>
        </authorList>
    </citation>
    <scope>NUCLEOTIDE SEQUENCE</scope>
    <source>
        <strain evidence="2">PB745_01</strain>
        <tissue evidence="2">Gill</tissue>
    </source>
</reference>
<evidence type="ECO:0000313" key="2">
    <source>
        <dbReference type="EMBL" id="KAK3859460.1"/>
    </source>
</evidence>
<feature type="region of interest" description="Disordered" evidence="1">
    <location>
        <begin position="305"/>
        <end position="357"/>
    </location>
</feature>
<evidence type="ECO:0000313" key="3">
    <source>
        <dbReference type="Proteomes" id="UP001286313"/>
    </source>
</evidence>
<feature type="compositionally biased region" description="Pro residues" evidence="1">
    <location>
        <begin position="153"/>
        <end position="165"/>
    </location>
</feature>
<dbReference type="Proteomes" id="UP001286313">
    <property type="component" value="Unassembled WGS sequence"/>
</dbReference>
<feature type="compositionally biased region" description="Basic and acidic residues" evidence="1">
    <location>
        <begin position="342"/>
        <end position="357"/>
    </location>
</feature>
<keyword evidence="3" id="KW-1185">Reference proteome</keyword>
<feature type="compositionally biased region" description="Basic residues" evidence="1">
    <location>
        <begin position="173"/>
        <end position="182"/>
    </location>
</feature>
<protein>
    <submittedName>
        <fullName evidence="2">Uncharacterized protein</fullName>
    </submittedName>
</protein>
<feature type="region of interest" description="Disordered" evidence="1">
    <location>
        <begin position="142"/>
        <end position="196"/>
    </location>
</feature>
<evidence type="ECO:0000256" key="1">
    <source>
        <dbReference type="SAM" id="MobiDB-lite"/>
    </source>
</evidence>
<accession>A0AAE1EQA2</accession>
<feature type="region of interest" description="Disordered" evidence="1">
    <location>
        <begin position="1"/>
        <end position="41"/>
    </location>
</feature>
<sequence length="357" mass="37400">MAEHRMWTVSEEEEGDDGEIDDVFEQGFSPNEHNEEASSCSPSSVIHISHSCVKGAVGGLVPGRLAPQLPVGGLWGSRGVGRAAHTGTSIISHLHPGFLENASPTPPTSPGTELVGLLTLHSLGGGHDSGYIPSPSSACSFTFSSDEEEPVAPGHPRPGVTPPIAIPQTQRRANSHAHRRPARPASPPGTPLLEDITPVRRGRTRSCPEDICALATSRTPVPKFPNSVAATASATPAHGRTCSMPATTPDGKPLLTPQQEYRTPVVTPRPSRDNLIDLSLEDGSHTVVESQQSRRVGVAVIVSESARGGRGTRQGRRTHVATGNLPSSPLPWPGPSLNWGVGKDDHGGGGRRDIGLG</sequence>
<gene>
    <name evidence="2" type="ORF">Pcinc_034438</name>
</gene>
<name>A0AAE1EQA2_PETCI</name>
<dbReference type="AlphaFoldDB" id="A0AAE1EQA2"/>
<proteinExistence type="predicted"/>
<comment type="caution">
    <text evidence="2">The sequence shown here is derived from an EMBL/GenBank/DDBJ whole genome shotgun (WGS) entry which is preliminary data.</text>
</comment>